<comment type="catalytic activity">
    <reaction evidence="1">
        <text>Release of any N-terminal amino acid, including proline, that is linked to proline, even from a dipeptide or tripeptide.</text>
        <dbReference type="EC" id="3.4.11.9"/>
    </reaction>
</comment>
<dbReference type="InterPro" id="IPR036005">
    <property type="entry name" value="Creatinase/aminopeptidase-like"/>
</dbReference>
<dbReference type="GO" id="GO:0006508">
    <property type="term" value="P:proteolysis"/>
    <property type="evidence" value="ECO:0007669"/>
    <property type="project" value="TreeGrafter"/>
</dbReference>
<keyword evidence="12" id="KW-1185">Reference proteome</keyword>
<reference evidence="11" key="1">
    <citation type="journal article" date="2014" name="Int. J. Syst. Evol. Microbiol.">
        <title>Complete genome sequence of Corynebacterium casei LMG S-19264T (=DSM 44701T), isolated from a smear-ripened cheese.</title>
        <authorList>
            <consortium name="US DOE Joint Genome Institute (JGI-PGF)"/>
            <person name="Walter F."/>
            <person name="Albersmeier A."/>
            <person name="Kalinowski J."/>
            <person name="Ruckert C."/>
        </authorList>
    </citation>
    <scope>NUCLEOTIDE SEQUENCE</scope>
    <source>
        <strain evidence="11">CGMCC 1.12785</strain>
    </source>
</reference>
<dbReference type="GO" id="GO:0005829">
    <property type="term" value="C:cytosol"/>
    <property type="evidence" value="ECO:0007669"/>
    <property type="project" value="TreeGrafter"/>
</dbReference>
<accession>A0A8J2XJQ3</accession>
<keyword evidence="6" id="KW-0378">Hydrolase</keyword>
<evidence type="ECO:0000256" key="9">
    <source>
        <dbReference type="SAM" id="MobiDB-lite"/>
    </source>
</evidence>
<evidence type="ECO:0000256" key="2">
    <source>
        <dbReference type="ARBA" id="ARBA00001936"/>
    </source>
</evidence>
<keyword evidence="7" id="KW-0464">Manganese</keyword>
<evidence type="ECO:0000313" key="11">
    <source>
        <dbReference type="EMBL" id="GGA07410.1"/>
    </source>
</evidence>
<evidence type="ECO:0000256" key="1">
    <source>
        <dbReference type="ARBA" id="ARBA00001424"/>
    </source>
</evidence>
<proteinExistence type="inferred from homology"/>
<feature type="compositionally biased region" description="Low complexity" evidence="9">
    <location>
        <begin position="19"/>
        <end position="29"/>
    </location>
</feature>
<gene>
    <name evidence="11" type="ORF">GCM10011333_07610</name>
</gene>
<keyword evidence="11" id="KW-0645">Protease</keyword>
<dbReference type="PROSITE" id="PS00491">
    <property type="entry name" value="PROLINE_PEPTIDASE"/>
    <property type="match status" value="1"/>
</dbReference>
<dbReference type="GO" id="GO:0070006">
    <property type="term" value="F:metalloaminopeptidase activity"/>
    <property type="evidence" value="ECO:0007669"/>
    <property type="project" value="InterPro"/>
</dbReference>
<dbReference type="SMART" id="SM01011">
    <property type="entry name" value="AMP_N"/>
    <property type="match status" value="1"/>
</dbReference>
<dbReference type="Proteomes" id="UP000616114">
    <property type="component" value="Unassembled WGS sequence"/>
</dbReference>
<dbReference type="PANTHER" id="PTHR43226:SF4">
    <property type="entry name" value="XAA-PRO AMINOPEPTIDASE 3"/>
    <property type="match status" value="1"/>
</dbReference>
<evidence type="ECO:0000256" key="5">
    <source>
        <dbReference type="ARBA" id="ARBA00022723"/>
    </source>
</evidence>
<evidence type="ECO:0000259" key="10">
    <source>
        <dbReference type="SMART" id="SM01011"/>
    </source>
</evidence>
<keyword evidence="5 8" id="KW-0479">Metal-binding</keyword>
<evidence type="ECO:0000313" key="12">
    <source>
        <dbReference type="Proteomes" id="UP000616114"/>
    </source>
</evidence>
<sequence>MHADQTPVPESPSPRSAGHEAGAAPADAGSQRSHRPRSKAFREFIASGWAETAPPERPLREVAPYAAERRRRISALFPGERLVLPAGGLKVRSNDTDYRFRPHSAFAHLSGMQQDEEPDAVLVLEPEENGPDGGHRAILYFRPRAGADTEEFFADSRYGEFWVGRRPELAELAAELGFETRHISQAADEITKDLASTQLRLVRQADPVYDELIAQARQQQGIDVEQATAADDALAQALSELRLVKDEYEIARIRDAVAITRRGFEEVVSSLPSAVAHHRGERVVETAFELAARQDGNGVGYDTIAASGDHACTLHWIVNDGAVRPGELILVDAGAEHDSLYTADITRTLPVSGRFTPRQREIYQAVLDAADAAFSVAGEHHRRPVLFRDVHEAAMRVIAERLESWGLLPVSAQEALSPQGQQHRRWMVHGTSHHLGLDVHDCALARAQMYLDAELEPGMVFTIEPGLYFKSDDLLVPEDFRGTGVRIEDDVLVTEDGVENLSAAFPRTVEQIEAWLKP</sequence>
<dbReference type="InterPro" id="IPR001131">
    <property type="entry name" value="Peptidase_M24B_aminopep-P_CS"/>
</dbReference>
<dbReference type="Gene3D" id="3.90.230.10">
    <property type="entry name" value="Creatinase/methionine aminopeptidase superfamily"/>
    <property type="match status" value="1"/>
</dbReference>
<dbReference type="RefSeq" id="WP_188549607.1">
    <property type="nucleotide sequence ID" value="NZ_BMFY01000003.1"/>
</dbReference>
<dbReference type="AlphaFoldDB" id="A0A8J2XJQ3"/>
<dbReference type="SUPFAM" id="SSF55920">
    <property type="entry name" value="Creatinase/aminopeptidase"/>
    <property type="match status" value="1"/>
</dbReference>
<dbReference type="Pfam" id="PF00557">
    <property type="entry name" value="Peptidase_M24"/>
    <property type="match status" value="1"/>
</dbReference>
<organism evidence="11 12">
    <name type="scientific">Sediminivirga luteola</name>
    <dbReference type="NCBI Taxonomy" id="1774748"/>
    <lineage>
        <taxon>Bacteria</taxon>
        <taxon>Bacillati</taxon>
        <taxon>Actinomycetota</taxon>
        <taxon>Actinomycetes</taxon>
        <taxon>Micrococcales</taxon>
        <taxon>Brevibacteriaceae</taxon>
        <taxon>Sediminivirga</taxon>
    </lineage>
</organism>
<dbReference type="SUPFAM" id="SSF53092">
    <property type="entry name" value="Creatinase/prolidase N-terminal domain"/>
    <property type="match status" value="1"/>
</dbReference>
<evidence type="ECO:0000256" key="6">
    <source>
        <dbReference type="ARBA" id="ARBA00022801"/>
    </source>
</evidence>
<dbReference type="InterPro" id="IPR000994">
    <property type="entry name" value="Pept_M24"/>
</dbReference>
<dbReference type="Pfam" id="PF05195">
    <property type="entry name" value="AMP_N"/>
    <property type="match status" value="1"/>
</dbReference>
<dbReference type="GO" id="GO:0030145">
    <property type="term" value="F:manganese ion binding"/>
    <property type="evidence" value="ECO:0007669"/>
    <property type="project" value="InterPro"/>
</dbReference>
<evidence type="ECO:0000256" key="8">
    <source>
        <dbReference type="RuleBase" id="RU000590"/>
    </source>
</evidence>
<protein>
    <recommendedName>
        <fullName evidence="4">Xaa-Pro aminopeptidase</fullName>
        <ecNumber evidence="4">3.4.11.9</ecNumber>
    </recommendedName>
</protein>
<feature type="domain" description="Aminopeptidase P N-terminal" evidence="10">
    <location>
        <begin position="60"/>
        <end position="210"/>
    </location>
</feature>
<evidence type="ECO:0000256" key="7">
    <source>
        <dbReference type="ARBA" id="ARBA00023211"/>
    </source>
</evidence>
<dbReference type="InterPro" id="IPR052433">
    <property type="entry name" value="X-Pro_dipept-like"/>
</dbReference>
<evidence type="ECO:0000256" key="3">
    <source>
        <dbReference type="ARBA" id="ARBA00008766"/>
    </source>
</evidence>
<reference evidence="11" key="2">
    <citation type="submission" date="2020-09" db="EMBL/GenBank/DDBJ databases">
        <authorList>
            <person name="Sun Q."/>
            <person name="Zhou Y."/>
        </authorList>
    </citation>
    <scope>NUCLEOTIDE SEQUENCE</scope>
    <source>
        <strain evidence="11">CGMCC 1.12785</strain>
    </source>
</reference>
<feature type="region of interest" description="Disordered" evidence="9">
    <location>
        <begin position="1"/>
        <end position="41"/>
    </location>
</feature>
<comment type="similarity">
    <text evidence="3 8">Belongs to the peptidase M24B family.</text>
</comment>
<evidence type="ECO:0000256" key="4">
    <source>
        <dbReference type="ARBA" id="ARBA00012574"/>
    </source>
</evidence>
<dbReference type="InterPro" id="IPR029149">
    <property type="entry name" value="Creatin/AminoP/Spt16_N"/>
</dbReference>
<dbReference type="PANTHER" id="PTHR43226">
    <property type="entry name" value="XAA-PRO AMINOPEPTIDASE 3"/>
    <property type="match status" value="1"/>
</dbReference>
<name>A0A8J2XJQ3_9MICO</name>
<dbReference type="InterPro" id="IPR007865">
    <property type="entry name" value="Aminopep_P_N"/>
</dbReference>
<keyword evidence="11" id="KW-0031">Aminopeptidase</keyword>
<comment type="cofactor">
    <cofactor evidence="2">
        <name>Mn(2+)</name>
        <dbReference type="ChEBI" id="CHEBI:29035"/>
    </cofactor>
</comment>
<comment type="caution">
    <text evidence="11">The sequence shown here is derived from an EMBL/GenBank/DDBJ whole genome shotgun (WGS) entry which is preliminary data.</text>
</comment>
<dbReference type="EC" id="3.4.11.9" evidence="4"/>
<dbReference type="Gene3D" id="3.40.350.10">
    <property type="entry name" value="Creatinase/prolidase N-terminal domain"/>
    <property type="match status" value="1"/>
</dbReference>
<dbReference type="EMBL" id="BMFY01000003">
    <property type="protein sequence ID" value="GGA07410.1"/>
    <property type="molecule type" value="Genomic_DNA"/>
</dbReference>
<dbReference type="CDD" id="cd01087">
    <property type="entry name" value="Prolidase"/>
    <property type="match status" value="1"/>
</dbReference>